<proteinExistence type="predicted"/>
<sequence>MLKAAVFFMLIQNSTEPGDAFKNMQMSAPAASFQTTRVDGFSSLDACNIVAKDVVKNQMASTSMVKRYTKADCYPFLESDETEDVSSEEETEQ</sequence>
<dbReference type="EMBL" id="PP179332">
    <property type="protein sequence ID" value="XAI71093.1"/>
    <property type="molecule type" value="Genomic_DNA"/>
</dbReference>
<name>A0AAU6W3F1_9VIRU</name>
<evidence type="ECO:0000313" key="1">
    <source>
        <dbReference type="EMBL" id="XAI71093.1"/>
    </source>
</evidence>
<protein>
    <submittedName>
        <fullName evidence="1">Uncharacterized protein</fullName>
    </submittedName>
</protein>
<reference evidence="1" key="1">
    <citation type="journal article" date="2024" name="J. Gen. Virol.">
        <title>Novel phages of Pseudomonas syringae unveil numerous potential auxiliary metabolic genes.</title>
        <authorList>
            <person name="Feltin C."/>
            <person name="Garneau J.R."/>
            <person name="Morris C.E."/>
            <person name="Berard A."/>
            <person name="Torres-Barcelo C."/>
        </authorList>
    </citation>
    <scope>NUCLEOTIDE SEQUENCE</scope>
</reference>
<gene>
    <name evidence="1" type="ORF">Cygsa01_00047</name>
</gene>
<organism evidence="1">
    <name type="scientific">Pseudomonas phage Cygsa01</name>
    <dbReference type="NCBI Taxonomy" id="3138529"/>
    <lineage>
        <taxon>Viruses</taxon>
    </lineage>
</organism>
<accession>A0AAU6W3F1</accession>